<evidence type="ECO:0000313" key="2">
    <source>
        <dbReference type="Proteomes" id="UP001556367"/>
    </source>
</evidence>
<organism evidence="1 2">
    <name type="scientific">Hohenbuehelia grisea</name>
    <dbReference type="NCBI Taxonomy" id="104357"/>
    <lineage>
        <taxon>Eukaryota</taxon>
        <taxon>Fungi</taxon>
        <taxon>Dikarya</taxon>
        <taxon>Basidiomycota</taxon>
        <taxon>Agaricomycotina</taxon>
        <taxon>Agaricomycetes</taxon>
        <taxon>Agaricomycetidae</taxon>
        <taxon>Agaricales</taxon>
        <taxon>Pleurotineae</taxon>
        <taxon>Pleurotaceae</taxon>
        <taxon>Hohenbuehelia</taxon>
    </lineage>
</organism>
<evidence type="ECO:0000313" key="1">
    <source>
        <dbReference type="EMBL" id="KAL0945696.1"/>
    </source>
</evidence>
<dbReference type="EMBL" id="JASNQZ010000017">
    <property type="protein sequence ID" value="KAL0945696.1"/>
    <property type="molecule type" value="Genomic_DNA"/>
</dbReference>
<sequence>MECQTWITTRRVARQNDIEAIKAGRQAHIRSSLLSDGWGETVTYFGWDHLVLYNKIFREPTRITPRNWLNIQPKINQIMQELTWQRIDETVYVPRRRTALTLWSAVSRMFAREQPDQLLPCTADVVQNPAFRAIIELPEDVVPQPYIVAETVKRTIFIIQTSLGIANTASVRFSQRKRGLFAGYIPSSDADHGLTVKLSMLLNDFDQLSKLSKYLGRTQERLRLLKWTVLERSYTASAVFVLEIWGGKKP</sequence>
<comment type="caution">
    <text evidence="1">The sequence shown here is derived from an EMBL/GenBank/DDBJ whole genome shotgun (WGS) entry which is preliminary data.</text>
</comment>
<gene>
    <name evidence="1" type="ORF">HGRIS_014847</name>
</gene>
<reference evidence="2" key="1">
    <citation type="submission" date="2024-06" db="EMBL/GenBank/DDBJ databases">
        <title>Multi-omics analyses provide insights into the biosynthesis of the anticancer antibiotic pleurotin in Hohenbuehelia grisea.</title>
        <authorList>
            <person name="Weaver J.A."/>
            <person name="Alberti F."/>
        </authorList>
    </citation>
    <scope>NUCLEOTIDE SEQUENCE [LARGE SCALE GENOMIC DNA]</scope>
    <source>
        <strain evidence="2">T-177</strain>
    </source>
</reference>
<proteinExistence type="predicted"/>
<dbReference type="Proteomes" id="UP001556367">
    <property type="component" value="Unassembled WGS sequence"/>
</dbReference>
<name>A0ABR3IQW5_9AGAR</name>
<keyword evidence="2" id="KW-1185">Reference proteome</keyword>
<accession>A0ABR3IQW5</accession>
<protein>
    <submittedName>
        <fullName evidence="1">Uncharacterized protein</fullName>
    </submittedName>
</protein>